<proteinExistence type="predicted"/>
<evidence type="ECO:0000256" key="3">
    <source>
        <dbReference type="ARBA" id="ARBA00022553"/>
    </source>
</evidence>
<evidence type="ECO:0000259" key="11">
    <source>
        <dbReference type="Pfam" id="PF07730"/>
    </source>
</evidence>
<evidence type="ECO:0000256" key="1">
    <source>
        <dbReference type="ARBA" id="ARBA00000085"/>
    </source>
</evidence>
<keyword evidence="7" id="KW-0067">ATP-binding</keyword>
<organism evidence="12 13">
    <name type="scientific">Cryptosporangium minutisporangium</name>
    <dbReference type="NCBI Taxonomy" id="113569"/>
    <lineage>
        <taxon>Bacteria</taxon>
        <taxon>Bacillati</taxon>
        <taxon>Actinomycetota</taxon>
        <taxon>Actinomycetes</taxon>
        <taxon>Cryptosporangiales</taxon>
        <taxon>Cryptosporangiaceae</taxon>
        <taxon>Cryptosporangium</taxon>
    </lineage>
</organism>
<feature type="transmembrane region" description="Helical" evidence="10">
    <location>
        <begin position="81"/>
        <end position="100"/>
    </location>
</feature>
<feature type="transmembrane region" description="Helical" evidence="10">
    <location>
        <begin position="226"/>
        <end position="246"/>
    </location>
</feature>
<evidence type="ECO:0000256" key="8">
    <source>
        <dbReference type="ARBA" id="ARBA00023012"/>
    </source>
</evidence>
<keyword evidence="10" id="KW-1133">Transmembrane helix</keyword>
<evidence type="ECO:0000256" key="10">
    <source>
        <dbReference type="SAM" id="Phobius"/>
    </source>
</evidence>
<feature type="transmembrane region" description="Helical" evidence="10">
    <location>
        <begin position="50"/>
        <end position="69"/>
    </location>
</feature>
<feature type="transmembrane region" description="Helical" evidence="10">
    <location>
        <begin position="20"/>
        <end position="44"/>
    </location>
</feature>
<keyword evidence="10" id="KW-0472">Membrane</keyword>
<evidence type="ECO:0000256" key="9">
    <source>
        <dbReference type="SAM" id="MobiDB-lite"/>
    </source>
</evidence>
<keyword evidence="6" id="KW-0418">Kinase</keyword>
<keyword evidence="13" id="KW-1185">Reference proteome</keyword>
<dbReference type="PANTHER" id="PTHR24421:SF10">
    <property type="entry name" value="NITRATE_NITRITE SENSOR PROTEIN NARQ"/>
    <property type="match status" value="1"/>
</dbReference>
<feature type="domain" description="Signal transduction histidine kinase subgroup 3 dimerisation and phosphoacceptor" evidence="11">
    <location>
        <begin position="420"/>
        <end position="486"/>
    </location>
</feature>
<evidence type="ECO:0000313" key="12">
    <source>
        <dbReference type="EMBL" id="GAA3384241.1"/>
    </source>
</evidence>
<evidence type="ECO:0000256" key="4">
    <source>
        <dbReference type="ARBA" id="ARBA00022679"/>
    </source>
</evidence>
<evidence type="ECO:0000256" key="2">
    <source>
        <dbReference type="ARBA" id="ARBA00012438"/>
    </source>
</evidence>
<feature type="transmembrane region" description="Helical" evidence="10">
    <location>
        <begin position="106"/>
        <end position="126"/>
    </location>
</feature>
<dbReference type="Proteomes" id="UP001501676">
    <property type="component" value="Unassembled WGS sequence"/>
</dbReference>
<feature type="transmembrane region" description="Helical" evidence="10">
    <location>
        <begin position="161"/>
        <end position="181"/>
    </location>
</feature>
<dbReference type="InterPro" id="IPR011712">
    <property type="entry name" value="Sig_transdc_His_kin_sub3_dim/P"/>
</dbReference>
<evidence type="ECO:0000256" key="5">
    <source>
        <dbReference type="ARBA" id="ARBA00022741"/>
    </source>
</evidence>
<keyword evidence="8" id="KW-0902">Two-component regulatory system</keyword>
<dbReference type="Gene3D" id="6.10.250.2870">
    <property type="match status" value="1"/>
</dbReference>
<comment type="caution">
    <text evidence="12">The sequence shown here is derived from an EMBL/GenBank/DDBJ whole genome shotgun (WGS) entry which is preliminary data.</text>
</comment>
<feature type="transmembrane region" description="Helical" evidence="10">
    <location>
        <begin position="138"/>
        <end position="155"/>
    </location>
</feature>
<comment type="catalytic activity">
    <reaction evidence="1">
        <text>ATP + protein L-histidine = ADP + protein N-phospho-L-histidine.</text>
        <dbReference type="EC" id="2.7.13.3"/>
    </reaction>
</comment>
<dbReference type="PANTHER" id="PTHR24421">
    <property type="entry name" value="NITRATE/NITRITE SENSOR PROTEIN NARX-RELATED"/>
    <property type="match status" value="1"/>
</dbReference>
<dbReference type="InterPro" id="IPR050482">
    <property type="entry name" value="Sensor_HK_TwoCompSys"/>
</dbReference>
<evidence type="ECO:0000256" key="6">
    <source>
        <dbReference type="ARBA" id="ARBA00022777"/>
    </source>
</evidence>
<feature type="region of interest" description="Disordered" evidence="9">
    <location>
        <begin position="322"/>
        <end position="355"/>
    </location>
</feature>
<keyword evidence="4" id="KW-0808">Transferase</keyword>
<dbReference type="RefSeq" id="WP_345727080.1">
    <property type="nucleotide sequence ID" value="NZ_BAAAYN010000007.1"/>
</dbReference>
<feature type="transmembrane region" description="Helical" evidence="10">
    <location>
        <begin position="201"/>
        <end position="220"/>
    </location>
</feature>
<evidence type="ECO:0000256" key="7">
    <source>
        <dbReference type="ARBA" id="ARBA00022840"/>
    </source>
</evidence>
<evidence type="ECO:0000313" key="13">
    <source>
        <dbReference type="Proteomes" id="UP001501676"/>
    </source>
</evidence>
<feature type="compositionally biased region" description="Basic and acidic residues" evidence="9">
    <location>
        <begin position="322"/>
        <end position="340"/>
    </location>
</feature>
<name>A0ABP6SS78_9ACTN</name>
<dbReference type="EMBL" id="BAAAYN010000007">
    <property type="protein sequence ID" value="GAA3384241.1"/>
    <property type="molecule type" value="Genomic_DNA"/>
</dbReference>
<keyword evidence="3" id="KW-0597">Phosphoprotein</keyword>
<dbReference type="EC" id="2.7.13.3" evidence="2"/>
<gene>
    <name evidence="12" type="ORF">GCM10020369_13200</name>
</gene>
<dbReference type="Pfam" id="PF07730">
    <property type="entry name" value="HisKA_3"/>
    <property type="match status" value="1"/>
</dbReference>
<protein>
    <recommendedName>
        <fullName evidence="2">histidine kinase</fullName>
        <ecNumber evidence="2">2.7.13.3</ecNumber>
    </recommendedName>
</protein>
<keyword evidence="5" id="KW-0547">Nucleotide-binding</keyword>
<accession>A0ABP6SS78</accession>
<sequence length="613" mass="65322">MYAERVTLTRPARPSLPERVRLATTVIGVVVAAVAVTTVLQWPLWHVNPLLASVNTLLTIAHAAVAPLLRGAGAGTRGRSVPWAFGIAGVCRSGTWIGLWDPAIPAIVGSLFNSAFWLLLTAALLYWSHRVNRWERRYLIVATVTMVTGDVLLAITDGAQVVRTVSNIADLALIAAFLTLVGRRLGRVRGLERRTLRTAQLPAVVAAVAVLVAWALAGSPSGTGELWVPTVIGIALLALPLTVVAATARLAAERAEVADAVTGLSWPASPHRLQSALRRALRDPSIEVGYWVGGLRRYVDADGHEVEVPASDRFAVICQDGRTLESENGRGPTDRAHPADRPLNGTSPDLPSPDLKLDAGQPVAILVGSAHHRHRTDLVTTAVRAAGPALALAGLQAGLRAERQDLTAAHREVEESRWAERRRLEQNLHDGAQHRLAALTMRIGAASATVPLDSRARDLVGEIQDEIREVLRELRELADGIHPTTLTEAGLGPALEAVADRFPVPVTITAPARRFPPVVEAVAYYSTTEVLTIVTRQLNAAEIRVEVTTRGSDLWVRTTAVGVGDAHGDQSAKYFAPLGSGIRAIGGELLAPSTEVTDGASVDFTVAARIPCA</sequence>
<keyword evidence="10" id="KW-0812">Transmembrane</keyword>
<reference evidence="13" key="1">
    <citation type="journal article" date="2019" name="Int. J. Syst. Evol. Microbiol.">
        <title>The Global Catalogue of Microorganisms (GCM) 10K type strain sequencing project: providing services to taxonomists for standard genome sequencing and annotation.</title>
        <authorList>
            <consortium name="The Broad Institute Genomics Platform"/>
            <consortium name="The Broad Institute Genome Sequencing Center for Infectious Disease"/>
            <person name="Wu L."/>
            <person name="Ma J."/>
        </authorList>
    </citation>
    <scope>NUCLEOTIDE SEQUENCE [LARGE SCALE GENOMIC DNA]</scope>
    <source>
        <strain evidence="13">JCM 9458</strain>
    </source>
</reference>